<dbReference type="GO" id="GO:0003824">
    <property type="term" value="F:catalytic activity"/>
    <property type="evidence" value="ECO:0007669"/>
    <property type="project" value="InterPro"/>
</dbReference>
<organism evidence="2 3">
    <name type="scientific">Hibiscus trionum</name>
    <name type="common">Flower of an hour</name>
    <dbReference type="NCBI Taxonomy" id="183268"/>
    <lineage>
        <taxon>Eukaryota</taxon>
        <taxon>Viridiplantae</taxon>
        <taxon>Streptophyta</taxon>
        <taxon>Embryophyta</taxon>
        <taxon>Tracheophyta</taxon>
        <taxon>Spermatophyta</taxon>
        <taxon>Magnoliopsida</taxon>
        <taxon>eudicotyledons</taxon>
        <taxon>Gunneridae</taxon>
        <taxon>Pentapetalae</taxon>
        <taxon>rosids</taxon>
        <taxon>malvids</taxon>
        <taxon>Malvales</taxon>
        <taxon>Malvaceae</taxon>
        <taxon>Malvoideae</taxon>
        <taxon>Hibiscus</taxon>
    </lineage>
</organism>
<evidence type="ECO:0000313" key="3">
    <source>
        <dbReference type="Proteomes" id="UP001165190"/>
    </source>
</evidence>
<evidence type="ECO:0000313" key="2">
    <source>
        <dbReference type="EMBL" id="GMI65482.1"/>
    </source>
</evidence>
<accession>A0A9W7GTS6</accession>
<dbReference type="Gene3D" id="3.60.10.10">
    <property type="entry name" value="Endonuclease/exonuclease/phosphatase"/>
    <property type="match status" value="1"/>
</dbReference>
<dbReference type="Pfam" id="PF03372">
    <property type="entry name" value="Exo_endo_phos"/>
    <property type="match status" value="1"/>
</dbReference>
<sequence>MAKVRRSYGFPNGIDVSARGRSGGLSLGWKGNSSVSLQSFSVRHIDMVIEDNETSASWRFTGFYRAPEERHRAAAWDLLRRLSAMNDLPWLVMGDFNEILYSFEKEGGLLRNERQMEGFRNALSDCSLEDLGYTGCWFTWEKGRMASTTIRERLDR</sequence>
<evidence type="ECO:0000259" key="1">
    <source>
        <dbReference type="Pfam" id="PF03372"/>
    </source>
</evidence>
<dbReference type="OrthoDB" id="1750221at2759"/>
<proteinExistence type="predicted"/>
<dbReference type="Proteomes" id="UP001165190">
    <property type="component" value="Unassembled WGS sequence"/>
</dbReference>
<feature type="domain" description="Endonuclease/exonuclease/phosphatase" evidence="1">
    <location>
        <begin position="28"/>
        <end position="141"/>
    </location>
</feature>
<name>A0A9W7GTS6_HIBTR</name>
<dbReference type="EMBL" id="BSYR01000003">
    <property type="protein sequence ID" value="GMI65482.1"/>
    <property type="molecule type" value="Genomic_DNA"/>
</dbReference>
<keyword evidence="3" id="KW-1185">Reference proteome</keyword>
<gene>
    <name evidence="2" type="ORF">HRI_000217500</name>
</gene>
<dbReference type="PANTHER" id="PTHR35218">
    <property type="entry name" value="RNASE H DOMAIN-CONTAINING PROTEIN"/>
    <property type="match status" value="1"/>
</dbReference>
<dbReference type="SUPFAM" id="SSF56219">
    <property type="entry name" value="DNase I-like"/>
    <property type="match status" value="1"/>
</dbReference>
<comment type="caution">
    <text evidence="2">The sequence shown here is derived from an EMBL/GenBank/DDBJ whole genome shotgun (WGS) entry which is preliminary data.</text>
</comment>
<protein>
    <recommendedName>
        <fullName evidence="1">Endonuclease/exonuclease/phosphatase domain-containing protein</fullName>
    </recommendedName>
</protein>
<reference evidence="2" key="1">
    <citation type="submission" date="2023-05" db="EMBL/GenBank/DDBJ databases">
        <title>Genome and transcriptome analyses reveal genes involved in the formation of fine ridges on petal epidermal cells in Hibiscus trionum.</title>
        <authorList>
            <person name="Koshimizu S."/>
            <person name="Masuda S."/>
            <person name="Ishii T."/>
            <person name="Shirasu K."/>
            <person name="Hoshino A."/>
            <person name="Arita M."/>
        </authorList>
    </citation>
    <scope>NUCLEOTIDE SEQUENCE</scope>
    <source>
        <strain evidence="2">Hamamatsu line</strain>
    </source>
</reference>
<dbReference type="AlphaFoldDB" id="A0A9W7GTS6"/>
<dbReference type="InterPro" id="IPR005135">
    <property type="entry name" value="Endo/exonuclease/phosphatase"/>
</dbReference>
<dbReference type="PANTHER" id="PTHR35218:SF9">
    <property type="entry name" value="ENDONUCLEASE_EXONUCLEASE_PHOSPHATASE DOMAIN-CONTAINING PROTEIN"/>
    <property type="match status" value="1"/>
</dbReference>
<dbReference type="InterPro" id="IPR036691">
    <property type="entry name" value="Endo/exonu/phosph_ase_sf"/>
</dbReference>